<keyword evidence="3" id="KW-1185">Reference proteome</keyword>
<gene>
    <name evidence="2" type="ORF">HMPREF0623_0293</name>
</gene>
<protein>
    <submittedName>
        <fullName evidence="2">Uncharacterized protein</fullName>
    </submittedName>
</protein>
<sequence length="88" mass="8832">MIKMAYTPNNWAAGDTITSTKLNNMEQGIATASTTPGPAGKDGTNGKNGKDGVSLTALALTVDGDGKVTGGKATLSDKSTIDVTVTTD</sequence>
<dbReference type="AlphaFoldDB" id="E0NDC1"/>
<accession>E0NDC1</accession>
<evidence type="ECO:0000313" key="2">
    <source>
        <dbReference type="EMBL" id="EFL96242.1"/>
    </source>
</evidence>
<name>E0NDC1_PEDAC</name>
<comment type="caution">
    <text evidence="2">The sequence shown here is derived from an EMBL/GenBank/DDBJ whole genome shotgun (WGS) entry which is preliminary data.</text>
</comment>
<dbReference type="HOGENOM" id="CLU_159175_0_0_9"/>
<dbReference type="EMBL" id="AEEG01000002">
    <property type="protein sequence ID" value="EFL96242.1"/>
    <property type="molecule type" value="Genomic_DNA"/>
</dbReference>
<evidence type="ECO:0000256" key="1">
    <source>
        <dbReference type="SAM" id="MobiDB-lite"/>
    </source>
</evidence>
<proteinExistence type="predicted"/>
<reference evidence="2" key="1">
    <citation type="submission" date="2010-07" db="EMBL/GenBank/DDBJ databases">
        <authorList>
            <person name="Muzny D."/>
            <person name="Qin X."/>
            <person name="Deng J."/>
            <person name="Jiang H."/>
            <person name="Liu Y."/>
            <person name="Qu J."/>
            <person name="Song X.-Z."/>
            <person name="Zhang L."/>
            <person name="Thornton R."/>
            <person name="Coyle M."/>
            <person name="Francisco L."/>
            <person name="Jackson L."/>
            <person name="Javaid M."/>
            <person name="Korchina V."/>
            <person name="Kovar C."/>
            <person name="Mata R."/>
            <person name="Mathew T."/>
            <person name="Ngo R."/>
            <person name="Nguyen L."/>
            <person name="Nguyen N."/>
            <person name="Okwuonu G."/>
            <person name="Ongeri F."/>
            <person name="Pham C."/>
            <person name="Simmons D."/>
            <person name="Wilczek-Boney K."/>
            <person name="Hale W."/>
            <person name="Jakkamsetti A."/>
            <person name="Pham P."/>
            <person name="Ruth R."/>
            <person name="San Lucas F."/>
            <person name="Warren J."/>
            <person name="Zhang J."/>
            <person name="Zhao Z."/>
            <person name="Zhou C."/>
            <person name="Zhu D."/>
            <person name="Lee S."/>
            <person name="Bess C."/>
            <person name="Blankenburg K."/>
            <person name="Forbes L."/>
            <person name="Fu Q."/>
            <person name="Gubbala S."/>
            <person name="Hirani K."/>
            <person name="Jayaseelan J.C."/>
            <person name="Lara F."/>
            <person name="Munidasa M."/>
            <person name="Palculict T."/>
            <person name="Patil S."/>
            <person name="Pu L.-L."/>
            <person name="Saada N."/>
            <person name="Tang L."/>
            <person name="Weissenberger G."/>
            <person name="Zhu Y."/>
            <person name="Hemphill L."/>
            <person name="Shang Y."/>
            <person name="Youmans B."/>
            <person name="Ayvaz T."/>
            <person name="Ross M."/>
            <person name="Santibanez J."/>
            <person name="Aqrawi P."/>
            <person name="Gross S."/>
            <person name="Joshi V."/>
            <person name="Fowler G."/>
            <person name="Nazareth L."/>
            <person name="Reid J."/>
            <person name="Worley K."/>
            <person name="Petrosino J."/>
            <person name="Highlander S."/>
            <person name="Gibbs R."/>
        </authorList>
    </citation>
    <scope>NUCLEOTIDE SEQUENCE [LARGE SCALE GENOMIC DNA]</scope>
    <source>
        <strain evidence="2">DSM 20284</strain>
    </source>
</reference>
<evidence type="ECO:0000313" key="3">
    <source>
        <dbReference type="Proteomes" id="UP000004470"/>
    </source>
</evidence>
<dbReference type="Proteomes" id="UP000004470">
    <property type="component" value="Unassembled WGS sequence"/>
</dbReference>
<feature type="region of interest" description="Disordered" evidence="1">
    <location>
        <begin position="30"/>
        <end position="50"/>
    </location>
</feature>
<organism evidence="2 3">
    <name type="scientific">Pediococcus acidilactici DSM 20284</name>
    <dbReference type="NCBI Taxonomy" id="862514"/>
    <lineage>
        <taxon>Bacteria</taxon>
        <taxon>Bacillati</taxon>
        <taxon>Bacillota</taxon>
        <taxon>Bacilli</taxon>
        <taxon>Lactobacillales</taxon>
        <taxon>Lactobacillaceae</taxon>
        <taxon>Pediococcus</taxon>
        <taxon>Pediococcus acidilactici group</taxon>
    </lineage>
</organism>